<proteinExistence type="predicted"/>
<dbReference type="PRINTS" id="PR00411">
    <property type="entry name" value="PNDRDTASEI"/>
</dbReference>
<dbReference type="SUPFAM" id="SSF51905">
    <property type="entry name" value="FAD/NAD(P)-binding domain"/>
    <property type="match status" value="1"/>
</dbReference>
<evidence type="ECO:0000313" key="1">
    <source>
        <dbReference type="EMBL" id="MFC5055825.1"/>
    </source>
</evidence>
<name>A0ABV9Y2Q1_9PSEU</name>
<sequence length="487" mass="50755">MAPDVVVVGSGPNGLAAAVTAARAGLAVEVHELADDPGGGLRSRALFHPDVRHDICAAVHPMAPVSPFFREFDLAARGVELLAPEISYAHPFPGGRAALAHRDLDETCARLGADGPRWRALMTPLLEHSRGLVDFLLSAQRGLPADPAVLPLLARGVLAHGTPLAARRFAGEEAGALLAGVAAHVVGAMPTPTSAAVALLLGHLAHGAGWPVPRGGSARIAEALVADLVAHGGKVVTGHRVTDLREFRDARAVLLDVGPRGFLALAGPLLPERYRRRLRSYRYGPGAAKVDFLVSGPIPWTDPEVGRAGTVHLGGTLREVFRQETAVAGGRPGTEPFVLVVDPCAADPDRGAGDLRPVWAYAHVPNGDPADPVAPVTARIERHAPGFTDTVVARQGTSAAALERYNPNYVGGDIAAGAMTLRQAVFRPTPRLDPYRTPLAGVYLCSSATPPGPGVHGMCGHLAARSALRREFGLRSAPPLSPGGGHR</sequence>
<gene>
    <name evidence="1" type="ORF">ACFPFM_18950</name>
</gene>
<comment type="caution">
    <text evidence="1">The sequence shown here is derived from an EMBL/GenBank/DDBJ whole genome shotgun (WGS) entry which is preliminary data.</text>
</comment>
<dbReference type="PANTHER" id="PTHR10668:SF105">
    <property type="entry name" value="DEHYDROGENASE-RELATED"/>
    <property type="match status" value="1"/>
</dbReference>
<dbReference type="RefSeq" id="WP_344040870.1">
    <property type="nucleotide sequence ID" value="NZ_BAAAKE010000025.1"/>
</dbReference>
<dbReference type="Gene3D" id="3.50.50.60">
    <property type="entry name" value="FAD/NAD(P)-binding domain"/>
    <property type="match status" value="2"/>
</dbReference>
<dbReference type="Proteomes" id="UP001595833">
    <property type="component" value="Unassembled WGS sequence"/>
</dbReference>
<dbReference type="InterPro" id="IPR036188">
    <property type="entry name" value="FAD/NAD-bd_sf"/>
</dbReference>
<keyword evidence="2" id="KW-1185">Reference proteome</keyword>
<accession>A0ABV9Y2Q1</accession>
<dbReference type="Pfam" id="PF13450">
    <property type="entry name" value="NAD_binding_8"/>
    <property type="match status" value="1"/>
</dbReference>
<reference evidence="2" key="1">
    <citation type="journal article" date="2019" name="Int. J. Syst. Evol. Microbiol.">
        <title>The Global Catalogue of Microorganisms (GCM) 10K type strain sequencing project: providing services to taxonomists for standard genome sequencing and annotation.</title>
        <authorList>
            <consortium name="The Broad Institute Genomics Platform"/>
            <consortium name="The Broad Institute Genome Sequencing Center for Infectious Disease"/>
            <person name="Wu L."/>
            <person name="Ma J."/>
        </authorList>
    </citation>
    <scope>NUCLEOTIDE SEQUENCE [LARGE SCALE GENOMIC DNA]</scope>
    <source>
        <strain evidence="2">KCTC 12848</strain>
    </source>
</reference>
<evidence type="ECO:0000313" key="2">
    <source>
        <dbReference type="Proteomes" id="UP001595833"/>
    </source>
</evidence>
<protein>
    <submittedName>
        <fullName evidence="1">NAD(P)/FAD-dependent oxidoreductase</fullName>
    </submittedName>
</protein>
<dbReference type="EMBL" id="JBHSJB010000017">
    <property type="protein sequence ID" value="MFC5055825.1"/>
    <property type="molecule type" value="Genomic_DNA"/>
</dbReference>
<organism evidence="1 2">
    <name type="scientific">Saccharothrix xinjiangensis</name>
    <dbReference type="NCBI Taxonomy" id="204798"/>
    <lineage>
        <taxon>Bacteria</taxon>
        <taxon>Bacillati</taxon>
        <taxon>Actinomycetota</taxon>
        <taxon>Actinomycetes</taxon>
        <taxon>Pseudonocardiales</taxon>
        <taxon>Pseudonocardiaceae</taxon>
        <taxon>Saccharothrix</taxon>
    </lineage>
</organism>
<dbReference type="PANTHER" id="PTHR10668">
    <property type="entry name" value="PHYTOENE DEHYDROGENASE"/>
    <property type="match status" value="1"/>
</dbReference>